<dbReference type="Gene3D" id="1.20.1280.50">
    <property type="match status" value="1"/>
</dbReference>
<dbReference type="PANTHER" id="PTHR34709:SF68">
    <property type="entry name" value="OS07G0550432 PROTEIN"/>
    <property type="match status" value="1"/>
</dbReference>
<feature type="region of interest" description="Disordered" evidence="1">
    <location>
        <begin position="1"/>
        <end position="24"/>
    </location>
</feature>
<dbReference type="InterPro" id="IPR036047">
    <property type="entry name" value="F-box-like_dom_sf"/>
</dbReference>
<gene>
    <name evidence="2" type="ORF">SEVIR_3G389650v2</name>
</gene>
<dbReference type="SUPFAM" id="SSF81383">
    <property type="entry name" value="F-box domain"/>
    <property type="match status" value="1"/>
</dbReference>
<dbReference type="PANTHER" id="PTHR34709">
    <property type="entry name" value="OS10G0396666 PROTEIN"/>
    <property type="match status" value="1"/>
</dbReference>
<sequence length="168" mass="18561">MPDRSGPQGSDPLPPPHMGEARRRSGEDLISGLPDEVLHAILVRLRSARAAARTSVLSRRWRRVWPHMPELLLDRGTEAAPPASFLDAVDGALAGCLAPTLERLSISSLPAGRDLTVLKKLVINCKMSTIPPETKEVCEKVRGMYGSNVEVELYTVPDRPDGRRERFY</sequence>
<name>A0A4U6VL56_SETVI</name>
<organism evidence="2 3">
    <name type="scientific">Setaria viridis</name>
    <name type="common">Green bristlegrass</name>
    <name type="synonym">Setaria italica subsp. viridis</name>
    <dbReference type="NCBI Taxonomy" id="4556"/>
    <lineage>
        <taxon>Eukaryota</taxon>
        <taxon>Viridiplantae</taxon>
        <taxon>Streptophyta</taxon>
        <taxon>Embryophyta</taxon>
        <taxon>Tracheophyta</taxon>
        <taxon>Spermatophyta</taxon>
        <taxon>Magnoliopsida</taxon>
        <taxon>Liliopsida</taxon>
        <taxon>Poales</taxon>
        <taxon>Poaceae</taxon>
        <taxon>PACMAD clade</taxon>
        <taxon>Panicoideae</taxon>
        <taxon>Panicodae</taxon>
        <taxon>Paniceae</taxon>
        <taxon>Cenchrinae</taxon>
        <taxon>Setaria</taxon>
    </lineage>
</organism>
<dbReference type="EMBL" id="CM016554">
    <property type="protein sequence ID" value="TKW29344.1"/>
    <property type="molecule type" value="Genomic_DNA"/>
</dbReference>
<dbReference type="AlphaFoldDB" id="A0A4U6VL56"/>
<dbReference type="InterPro" id="IPR055312">
    <property type="entry name" value="FBL15-like"/>
</dbReference>
<evidence type="ECO:0000313" key="2">
    <source>
        <dbReference type="EMBL" id="TKW29344.1"/>
    </source>
</evidence>
<proteinExistence type="predicted"/>
<dbReference type="Gramene" id="TKW29344">
    <property type="protein sequence ID" value="TKW29344"/>
    <property type="gene ID" value="SEVIR_3G389650v2"/>
</dbReference>
<evidence type="ECO:0000256" key="1">
    <source>
        <dbReference type="SAM" id="MobiDB-lite"/>
    </source>
</evidence>
<evidence type="ECO:0008006" key="4">
    <source>
        <dbReference type="Google" id="ProtNLM"/>
    </source>
</evidence>
<accession>A0A4U6VL56</accession>
<keyword evidence="3" id="KW-1185">Reference proteome</keyword>
<dbReference type="Proteomes" id="UP000298652">
    <property type="component" value="Chromosome 3"/>
</dbReference>
<evidence type="ECO:0000313" key="3">
    <source>
        <dbReference type="Proteomes" id="UP000298652"/>
    </source>
</evidence>
<protein>
    <recommendedName>
        <fullName evidence="4">F-box domain-containing protein</fullName>
    </recommendedName>
</protein>
<reference evidence="2" key="1">
    <citation type="submission" date="2019-03" db="EMBL/GenBank/DDBJ databases">
        <title>WGS assembly of Setaria viridis.</title>
        <authorList>
            <person name="Huang P."/>
            <person name="Jenkins J."/>
            <person name="Grimwood J."/>
            <person name="Barry K."/>
            <person name="Healey A."/>
            <person name="Mamidi S."/>
            <person name="Sreedasyam A."/>
            <person name="Shu S."/>
            <person name="Feldman M."/>
            <person name="Wu J."/>
            <person name="Yu Y."/>
            <person name="Chen C."/>
            <person name="Johnson J."/>
            <person name="Rokhsar D."/>
            <person name="Baxter I."/>
            <person name="Schmutz J."/>
            <person name="Brutnell T."/>
            <person name="Kellogg E."/>
        </authorList>
    </citation>
    <scope>NUCLEOTIDE SEQUENCE [LARGE SCALE GENOMIC DNA]</scope>
</reference>